<comment type="caution">
    <text evidence="2">The sequence shown here is derived from an EMBL/GenBank/DDBJ whole genome shotgun (WGS) entry which is preliminary data.</text>
</comment>
<gene>
    <name evidence="2" type="ORF">DPMN_018266</name>
</gene>
<proteinExistence type="predicted"/>
<accession>A0A9D4NCW5</accession>
<dbReference type="EMBL" id="JAIWYP010000001">
    <property type="protein sequence ID" value="KAH3894108.1"/>
    <property type="molecule type" value="Genomic_DNA"/>
</dbReference>
<feature type="region of interest" description="Disordered" evidence="1">
    <location>
        <begin position="250"/>
        <end position="270"/>
    </location>
</feature>
<protein>
    <submittedName>
        <fullName evidence="2">Uncharacterized protein</fullName>
    </submittedName>
</protein>
<name>A0A9D4NCW5_DREPO</name>
<evidence type="ECO:0000313" key="2">
    <source>
        <dbReference type="EMBL" id="KAH3894108.1"/>
    </source>
</evidence>
<organism evidence="2 3">
    <name type="scientific">Dreissena polymorpha</name>
    <name type="common">Zebra mussel</name>
    <name type="synonym">Mytilus polymorpha</name>
    <dbReference type="NCBI Taxonomy" id="45954"/>
    <lineage>
        <taxon>Eukaryota</taxon>
        <taxon>Metazoa</taxon>
        <taxon>Spiralia</taxon>
        <taxon>Lophotrochozoa</taxon>
        <taxon>Mollusca</taxon>
        <taxon>Bivalvia</taxon>
        <taxon>Autobranchia</taxon>
        <taxon>Heteroconchia</taxon>
        <taxon>Euheterodonta</taxon>
        <taxon>Imparidentia</taxon>
        <taxon>Neoheterodontei</taxon>
        <taxon>Myida</taxon>
        <taxon>Dreissenoidea</taxon>
        <taxon>Dreissenidae</taxon>
        <taxon>Dreissena</taxon>
    </lineage>
</organism>
<evidence type="ECO:0000313" key="3">
    <source>
        <dbReference type="Proteomes" id="UP000828390"/>
    </source>
</evidence>
<keyword evidence="3" id="KW-1185">Reference proteome</keyword>
<reference evidence="2" key="1">
    <citation type="journal article" date="2019" name="bioRxiv">
        <title>The Genome of the Zebra Mussel, Dreissena polymorpha: A Resource for Invasive Species Research.</title>
        <authorList>
            <person name="McCartney M.A."/>
            <person name="Auch B."/>
            <person name="Kono T."/>
            <person name="Mallez S."/>
            <person name="Zhang Y."/>
            <person name="Obille A."/>
            <person name="Becker A."/>
            <person name="Abrahante J.E."/>
            <person name="Garbe J."/>
            <person name="Badalamenti J.P."/>
            <person name="Herman A."/>
            <person name="Mangelson H."/>
            <person name="Liachko I."/>
            <person name="Sullivan S."/>
            <person name="Sone E.D."/>
            <person name="Koren S."/>
            <person name="Silverstein K.A.T."/>
            <person name="Beckman K.B."/>
            <person name="Gohl D.M."/>
        </authorList>
    </citation>
    <scope>NUCLEOTIDE SEQUENCE</scope>
    <source>
        <strain evidence="2">Duluth1</strain>
        <tissue evidence="2">Whole animal</tissue>
    </source>
</reference>
<dbReference type="Proteomes" id="UP000828390">
    <property type="component" value="Unassembled WGS sequence"/>
</dbReference>
<reference evidence="2" key="2">
    <citation type="submission" date="2020-11" db="EMBL/GenBank/DDBJ databases">
        <authorList>
            <person name="McCartney M.A."/>
            <person name="Auch B."/>
            <person name="Kono T."/>
            <person name="Mallez S."/>
            <person name="Becker A."/>
            <person name="Gohl D.M."/>
            <person name="Silverstein K.A.T."/>
            <person name="Koren S."/>
            <person name="Bechman K.B."/>
            <person name="Herman A."/>
            <person name="Abrahante J.E."/>
            <person name="Garbe J."/>
        </authorList>
    </citation>
    <scope>NUCLEOTIDE SEQUENCE</scope>
    <source>
        <strain evidence="2">Duluth1</strain>
        <tissue evidence="2">Whole animal</tissue>
    </source>
</reference>
<evidence type="ECO:0000256" key="1">
    <source>
        <dbReference type="SAM" id="MobiDB-lite"/>
    </source>
</evidence>
<dbReference type="AlphaFoldDB" id="A0A9D4NCW5"/>
<sequence>MCRPLLSTKFYEDRKINVASIVLTRQMMTPHDGQWQSQKLDMYTLFSGELKHKTAPPPGGHVFQMITTIFELAKNVTSSETYVLTKFHEDWAKNVSSRLFTCFHYSYIHIEKTAPTPGGHVFPPIKTIFELVRDIHKINENDPRGGHVFSPIRTIFELNRRVQETNVLNKFHKDWTENVTSIVFTCFQYIHIEKTAPPLSGHVFSSIWTIFELQTIETSRVFISFELGRGIIGTNVLTKFHDDRTRNVASRMDDGQKTIPKEHHENVVLR</sequence>